<name>A0ABY6I448_STRPE</name>
<sequence>MDPRRTGDSWIGELTSINPVARAPAWFAVLGHLGADSLGRPVFRALTVKGNLANRALATKRGDHKKGGGDQGCAAAR</sequence>
<dbReference type="Proteomes" id="UP001163878">
    <property type="component" value="Chromosome"/>
</dbReference>
<protein>
    <submittedName>
        <fullName evidence="1">Uncharacterized protein</fullName>
    </submittedName>
</protein>
<accession>A0ABY6I448</accession>
<reference evidence="1" key="1">
    <citation type="submission" date="2022-10" db="EMBL/GenBank/DDBJ databases">
        <title>Cytochrome P450 Catalyzes Benzene Ring Formation in the Biosynthesis of Trialkyl-Substituted Aromatic Polyketides.</title>
        <authorList>
            <person name="Zhao E."/>
            <person name="Ge H."/>
        </authorList>
    </citation>
    <scope>NUCLEOTIDE SEQUENCE</scope>
    <source>
        <strain evidence="1">NA0869</strain>
    </source>
</reference>
<dbReference type="EMBL" id="CP107567">
    <property type="protein sequence ID" value="UYQ60662.1"/>
    <property type="molecule type" value="Genomic_DNA"/>
</dbReference>
<organism evidence="1 2">
    <name type="scientific">Streptomyces peucetius</name>
    <dbReference type="NCBI Taxonomy" id="1950"/>
    <lineage>
        <taxon>Bacteria</taxon>
        <taxon>Bacillati</taxon>
        <taxon>Actinomycetota</taxon>
        <taxon>Actinomycetes</taxon>
        <taxon>Kitasatosporales</taxon>
        <taxon>Streptomycetaceae</taxon>
        <taxon>Streptomyces</taxon>
    </lineage>
</organism>
<evidence type="ECO:0000313" key="1">
    <source>
        <dbReference type="EMBL" id="UYQ60662.1"/>
    </source>
</evidence>
<dbReference type="RefSeq" id="WP_264241868.1">
    <property type="nucleotide sequence ID" value="NZ_CP107567.1"/>
</dbReference>
<gene>
    <name evidence="1" type="ORF">OGH68_03720</name>
</gene>
<evidence type="ECO:0000313" key="2">
    <source>
        <dbReference type="Proteomes" id="UP001163878"/>
    </source>
</evidence>
<proteinExistence type="predicted"/>
<keyword evidence="2" id="KW-1185">Reference proteome</keyword>